<dbReference type="InterPro" id="IPR050950">
    <property type="entry name" value="HTH-type_LysR_regulators"/>
</dbReference>
<dbReference type="CDD" id="cd05466">
    <property type="entry name" value="PBP2_LTTR_substrate"/>
    <property type="match status" value="1"/>
</dbReference>
<evidence type="ECO:0000259" key="5">
    <source>
        <dbReference type="PROSITE" id="PS50931"/>
    </source>
</evidence>
<dbReference type="Pfam" id="PF03466">
    <property type="entry name" value="LysR_substrate"/>
    <property type="match status" value="1"/>
</dbReference>
<dbReference type="OrthoDB" id="9803735at2"/>
<organism evidence="6 7">
    <name type="scientific">Aquimarina atlantica</name>
    <dbReference type="NCBI Taxonomy" id="1317122"/>
    <lineage>
        <taxon>Bacteria</taxon>
        <taxon>Pseudomonadati</taxon>
        <taxon>Bacteroidota</taxon>
        <taxon>Flavobacteriia</taxon>
        <taxon>Flavobacteriales</taxon>
        <taxon>Flavobacteriaceae</taxon>
        <taxon>Aquimarina</taxon>
    </lineage>
</organism>
<dbReference type="SUPFAM" id="SSF46785">
    <property type="entry name" value="Winged helix' DNA-binding domain"/>
    <property type="match status" value="1"/>
</dbReference>
<dbReference type="PANTHER" id="PTHR30419">
    <property type="entry name" value="HTH-TYPE TRANSCRIPTIONAL REGULATOR YBHD"/>
    <property type="match status" value="1"/>
</dbReference>
<dbReference type="Gene3D" id="3.40.190.290">
    <property type="match status" value="1"/>
</dbReference>
<keyword evidence="7" id="KW-1185">Reference proteome</keyword>
<dbReference type="STRING" id="1317122.ATO12_13660"/>
<keyword evidence="2" id="KW-0805">Transcription regulation</keyword>
<comment type="similarity">
    <text evidence="1">Belongs to the LysR transcriptional regulatory family.</text>
</comment>
<dbReference type="PRINTS" id="PR00039">
    <property type="entry name" value="HTHLYSR"/>
</dbReference>
<dbReference type="RefSeq" id="WP_034241454.1">
    <property type="nucleotide sequence ID" value="NZ_AQRA01000004.1"/>
</dbReference>
<sequence>MELRQLSYFVKAAECLNFTEAAHKVFITQSALSQQIKLLEEELGVPLFDRIGKRIQLTEAGSLFLTRARHTLKNAENAKQLIEDLQNLQSGTLYIGVTYGLTNLFTETLISFSTKFPAIQVKAFFGTSDELIEKLKSGMLDFILSFNKATDDQMITTIPLFQSYLTLVIHESHPFASKKQVSIEELNTIELAVPAEGFTTRKVLDKAFRTNELPYQYQIELNHIPTLIRLIETGKWATVLTKSTTQYLPTLKSIPINKKKLKLRSAIRYLKGNYQKKASKIFFQMILEHYKQNTDLN</sequence>
<dbReference type="FunFam" id="1.10.10.10:FF:000001">
    <property type="entry name" value="LysR family transcriptional regulator"/>
    <property type="match status" value="1"/>
</dbReference>
<dbReference type="EMBL" id="AQRA01000004">
    <property type="protein sequence ID" value="EZH73924.1"/>
    <property type="molecule type" value="Genomic_DNA"/>
</dbReference>
<reference evidence="6 7" key="1">
    <citation type="submission" date="2014-04" db="EMBL/GenBank/DDBJ databases">
        <title>Aquimarina sp. 22II-S11-z7 Genome Sequencing.</title>
        <authorList>
            <person name="Lai Q."/>
        </authorList>
    </citation>
    <scope>NUCLEOTIDE SEQUENCE [LARGE SCALE GENOMIC DNA]</scope>
    <source>
        <strain evidence="6 7">22II-S11-z7</strain>
    </source>
</reference>
<dbReference type="PROSITE" id="PS50931">
    <property type="entry name" value="HTH_LYSR"/>
    <property type="match status" value="1"/>
</dbReference>
<dbReference type="InterPro" id="IPR005119">
    <property type="entry name" value="LysR_subst-bd"/>
</dbReference>
<evidence type="ECO:0000256" key="2">
    <source>
        <dbReference type="ARBA" id="ARBA00023015"/>
    </source>
</evidence>
<dbReference type="eggNOG" id="COG0583">
    <property type="taxonomic scope" value="Bacteria"/>
</dbReference>
<dbReference type="Pfam" id="PF00126">
    <property type="entry name" value="HTH_1"/>
    <property type="match status" value="1"/>
</dbReference>
<dbReference type="Proteomes" id="UP000023541">
    <property type="component" value="Unassembled WGS sequence"/>
</dbReference>
<evidence type="ECO:0000313" key="7">
    <source>
        <dbReference type="Proteomes" id="UP000023541"/>
    </source>
</evidence>
<keyword evidence="4" id="KW-0804">Transcription</keyword>
<dbReference type="Gene3D" id="1.10.10.10">
    <property type="entry name" value="Winged helix-like DNA-binding domain superfamily/Winged helix DNA-binding domain"/>
    <property type="match status" value="1"/>
</dbReference>
<gene>
    <name evidence="6" type="ORF">ATO12_13660</name>
</gene>
<evidence type="ECO:0000256" key="4">
    <source>
        <dbReference type="ARBA" id="ARBA00023163"/>
    </source>
</evidence>
<feature type="domain" description="HTH lysR-type" evidence="5">
    <location>
        <begin position="1"/>
        <end position="58"/>
    </location>
</feature>
<evidence type="ECO:0000256" key="3">
    <source>
        <dbReference type="ARBA" id="ARBA00023125"/>
    </source>
</evidence>
<evidence type="ECO:0000256" key="1">
    <source>
        <dbReference type="ARBA" id="ARBA00009437"/>
    </source>
</evidence>
<dbReference type="GO" id="GO:0003700">
    <property type="term" value="F:DNA-binding transcription factor activity"/>
    <property type="evidence" value="ECO:0007669"/>
    <property type="project" value="InterPro"/>
</dbReference>
<dbReference type="AlphaFoldDB" id="A0A023BVG0"/>
<dbReference type="InterPro" id="IPR036390">
    <property type="entry name" value="WH_DNA-bd_sf"/>
</dbReference>
<evidence type="ECO:0000313" key="6">
    <source>
        <dbReference type="EMBL" id="EZH73924.1"/>
    </source>
</evidence>
<dbReference type="SUPFAM" id="SSF53850">
    <property type="entry name" value="Periplasmic binding protein-like II"/>
    <property type="match status" value="1"/>
</dbReference>
<dbReference type="InterPro" id="IPR036388">
    <property type="entry name" value="WH-like_DNA-bd_sf"/>
</dbReference>
<keyword evidence="3" id="KW-0238">DNA-binding</keyword>
<dbReference type="GO" id="GO:0005829">
    <property type="term" value="C:cytosol"/>
    <property type="evidence" value="ECO:0007669"/>
    <property type="project" value="TreeGrafter"/>
</dbReference>
<name>A0A023BVG0_9FLAO</name>
<comment type="caution">
    <text evidence="6">The sequence shown here is derived from an EMBL/GenBank/DDBJ whole genome shotgun (WGS) entry which is preliminary data.</text>
</comment>
<protein>
    <recommendedName>
        <fullName evidence="5">HTH lysR-type domain-containing protein</fullName>
    </recommendedName>
</protein>
<dbReference type="InterPro" id="IPR000847">
    <property type="entry name" value="LysR_HTH_N"/>
</dbReference>
<proteinExistence type="inferred from homology"/>
<dbReference type="PANTHER" id="PTHR30419:SF8">
    <property type="entry name" value="NITROGEN ASSIMILATION TRANSCRIPTIONAL ACTIVATOR-RELATED"/>
    <property type="match status" value="1"/>
</dbReference>
<accession>A0A023BVG0</accession>
<dbReference type="GO" id="GO:0003677">
    <property type="term" value="F:DNA binding"/>
    <property type="evidence" value="ECO:0007669"/>
    <property type="project" value="UniProtKB-KW"/>
</dbReference>